<dbReference type="Proteomes" id="UP000737420">
    <property type="component" value="Unassembled WGS sequence"/>
</dbReference>
<evidence type="ECO:0000313" key="7">
    <source>
        <dbReference type="EMBL" id="GJB94210.1"/>
    </source>
</evidence>
<keyword evidence="5" id="KW-0482">Metalloprotease</keyword>
<reference evidence="7 8" key="1">
    <citation type="submission" date="2021-07" db="EMBL/GenBank/DDBJ databases">
        <title>Draft genome sequence of carbapenem-resistant Aeromonas spp. in Japan.</title>
        <authorList>
            <person name="Maehana S."/>
            <person name="Suzuki M."/>
            <person name="Kitasato H."/>
        </authorList>
    </citation>
    <scope>NUCLEOTIDE SEQUENCE [LARGE SCALE GENOMIC DNA]</scope>
    <source>
        <strain evidence="7 8">KAM382</strain>
    </source>
</reference>
<dbReference type="GO" id="GO:0046872">
    <property type="term" value="F:metal ion binding"/>
    <property type="evidence" value="ECO:0007669"/>
    <property type="project" value="UniProtKB-KW"/>
</dbReference>
<dbReference type="PANTHER" id="PTHR30471:SF3">
    <property type="entry name" value="UPF0758 PROTEIN YEES-RELATED"/>
    <property type="match status" value="1"/>
</dbReference>
<keyword evidence="4" id="KW-0862">Zinc</keyword>
<feature type="domain" description="MPN" evidence="6">
    <location>
        <begin position="31"/>
        <end position="152"/>
    </location>
</feature>
<dbReference type="GO" id="GO:0006508">
    <property type="term" value="P:proteolysis"/>
    <property type="evidence" value="ECO:0007669"/>
    <property type="project" value="UniProtKB-KW"/>
</dbReference>
<evidence type="ECO:0000256" key="5">
    <source>
        <dbReference type="ARBA" id="ARBA00023049"/>
    </source>
</evidence>
<evidence type="ECO:0000259" key="6">
    <source>
        <dbReference type="PROSITE" id="PS50249"/>
    </source>
</evidence>
<sequence length="152" mass="16820">MKFQMFSERELAVLAEANELAKRALCAHSEAFSSPGLVNTFLQTHLRPKRREVFCALWLDNQHRLISLEEIFQGSVDSCTVTPREIVINGLAVNAAAVIFAHNHPSGVAEPSRADRAITERLLSALSLVDIRVLDHIVVGEGCVSFAERGWL</sequence>
<dbReference type="RefSeq" id="WP_309294972.1">
    <property type="nucleotide sequence ID" value="NZ_BPNR01000087.1"/>
</dbReference>
<accession>A0ABD0BEC3</accession>
<protein>
    <recommendedName>
        <fullName evidence="6">MPN domain-containing protein</fullName>
    </recommendedName>
</protein>
<dbReference type="InterPro" id="IPR001405">
    <property type="entry name" value="UPF0758"/>
</dbReference>
<evidence type="ECO:0000256" key="4">
    <source>
        <dbReference type="ARBA" id="ARBA00022833"/>
    </source>
</evidence>
<dbReference type="InterPro" id="IPR020891">
    <property type="entry name" value="UPF0758_CS"/>
</dbReference>
<evidence type="ECO:0000313" key="8">
    <source>
        <dbReference type="Proteomes" id="UP000737420"/>
    </source>
</evidence>
<dbReference type="SUPFAM" id="SSF102712">
    <property type="entry name" value="JAB1/MPN domain"/>
    <property type="match status" value="1"/>
</dbReference>
<proteinExistence type="predicted"/>
<dbReference type="Gene3D" id="3.40.140.10">
    <property type="entry name" value="Cytidine Deaminase, domain 2"/>
    <property type="match status" value="1"/>
</dbReference>
<dbReference type="PANTHER" id="PTHR30471">
    <property type="entry name" value="DNA REPAIR PROTEIN RADC"/>
    <property type="match status" value="1"/>
</dbReference>
<dbReference type="NCBIfam" id="TIGR00608">
    <property type="entry name" value="radc"/>
    <property type="match status" value="1"/>
</dbReference>
<dbReference type="PROSITE" id="PS01302">
    <property type="entry name" value="UPF0758"/>
    <property type="match status" value="1"/>
</dbReference>
<evidence type="ECO:0000256" key="3">
    <source>
        <dbReference type="ARBA" id="ARBA00022801"/>
    </source>
</evidence>
<dbReference type="CDD" id="cd08071">
    <property type="entry name" value="MPN_DUF2466"/>
    <property type="match status" value="1"/>
</dbReference>
<organism evidence="7 8">
    <name type="scientific">Aeromonas caviae</name>
    <name type="common">Aeromonas punctata</name>
    <dbReference type="NCBI Taxonomy" id="648"/>
    <lineage>
        <taxon>Bacteria</taxon>
        <taxon>Pseudomonadati</taxon>
        <taxon>Pseudomonadota</taxon>
        <taxon>Gammaproteobacteria</taxon>
        <taxon>Aeromonadales</taxon>
        <taxon>Aeromonadaceae</taxon>
        <taxon>Aeromonas</taxon>
    </lineage>
</organism>
<keyword evidence="2" id="KW-0479">Metal-binding</keyword>
<keyword evidence="1" id="KW-0645">Protease</keyword>
<dbReference type="Pfam" id="PF04002">
    <property type="entry name" value="RadC"/>
    <property type="match status" value="1"/>
</dbReference>
<dbReference type="AlphaFoldDB" id="A0ABD0BEC3"/>
<dbReference type="InterPro" id="IPR037518">
    <property type="entry name" value="MPN"/>
</dbReference>
<evidence type="ECO:0000256" key="1">
    <source>
        <dbReference type="ARBA" id="ARBA00022670"/>
    </source>
</evidence>
<name>A0ABD0BEC3_AERCA</name>
<dbReference type="InterPro" id="IPR025657">
    <property type="entry name" value="RadC_JAB"/>
</dbReference>
<dbReference type="PROSITE" id="PS50249">
    <property type="entry name" value="MPN"/>
    <property type="match status" value="1"/>
</dbReference>
<dbReference type="EMBL" id="BPOP01000082">
    <property type="protein sequence ID" value="GJB94210.1"/>
    <property type="molecule type" value="Genomic_DNA"/>
</dbReference>
<keyword evidence="3" id="KW-0378">Hydrolase</keyword>
<gene>
    <name evidence="7" type="ORF">KAM382_42710</name>
</gene>
<comment type="caution">
    <text evidence="7">The sequence shown here is derived from an EMBL/GenBank/DDBJ whole genome shotgun (WGS) entry which is preliminary data.</text>
</comment>
<evidence type="ECO:0000256" key="2">
    <source>
        <dbReference type="ARBA" id="ARBA00022723"/>
    </source>
</evidence>
<dbReference type="GO" id="GO:0008237">
    <property type="term" value="F:metallopeptidase activity"/>
    <property type="evidence" value="ECO:0007669"/>
    <property type="project" value="UniProtKB-KW"/>
</dbReference>